<comment type="caution">
    <text evidence="2">The sequence shown here is derived from an EMBL/GenBank/DDBJ whole genome shotgun (WGS) entry which is preliminary data.</text>
</comment>
<keyword evidence="1" id="KW-0812">Transmembrane</keyword>
<dbReference type="Proteomes" id="UP000230094">
    <property type="component" value="Unassembled WGS sequence"/>
</dbReference>
<organism evidence="2 3">
    <name type="scientific">Candidatus Nomurabacteria bacterium CG10_big_fil_rev_8_21_14_0_10_35_16</name>
    <dbReference type="NCBI Taxonomy" id="1974731"/>
    <lineage>
        <taxon>Bacteria</taxon>
        <taxon>Candidatus Nomuraibacteriota</taxon>
    </lineage>
</organism>
<proteinExistence type="predicted"/>
<dbReference type="EMBL" id="PFCQ01000013">
    <property type="protein sequence ID" value="PIR68142.1"/>
    <property type="molecule type" value="Genomic_DNA"/>
</dbReference>
<keyword evidence="1" id="KW-1133">Transmembrane helix</keyword>
<dbReference type="NCBIfam" id="TIGR02532">
    <property type="entry name" value="IV_pilin_GFxxxE"/>
    <property type="match status" value="1"/>
</dbReference>
<evidence type="ECO:0008006" key="4">
    <source>
        <dbReference type="Google" id="ProtNLM"/>
    </source>
</evidence>
<evidence type="ECO:0000313" key="3">
    <source>
        <dbReference type="Proteomes" id="UP000230094"/>
    </source>
</evidence>
<dbReference type="InterPro" id="IPR045584">
    <property type="entry name" value="Pilin-like"/>
</dbReference>
<feature type="transmembrane region" description="Helical" evidence="1">
    <location>
        <begin position="20"/>
        <end position="42"/>
    </location>
</feature>
<keyword evidence="1" id="KW-0472">Membrane</keyword>
<dbReference type="InterPro" id="IPR012902">
    <property type="entry name" value="N_methyl_site"/>
</dbReference>
<accession>A0A2H0TAW2</accession>
<evidence type="ECO:0000313" key="2">
    <source>
        <dbReference type="EMBL" id="PIR68142.1"/>
    </source>
</evidence>
<protein>
    <recommendedName>
        <fullName evidence="4">General secretion pathway GspH domain-containing protein</fullName>
    </recommendedName>
</protein>
<reference evidence="3" key="1">
    <citation type="submission" date="2017-09" db="EMBL/GenBank/DDBJ databases">
        <title>Depth-based differentiation of microbial function through sediment-hosted aquifers and enrichment of novel symbionts in the deep terrestrial subsurface.</title>
        <authorList>
            <person name="Probst A.J."/>
            <person name="Ladd B."/>
            <person name="Jarett J.K."/>
            <person name="Geller-Mcgrath D.E."/>
            <person name="Sieber C.M.K."/>
            <person name="Emerson J.B."/>
            <person name="Anantharaman K."/>
            <person name="Thomas B.C."/>
            <person name="Malmstrom R."/>
            <person name="Stieglmeier M."/>
            <person name="Klingl A."/>
            <person name="Woyke T."/>
            <person name="Ryan C.M."/>
            <person name="Banfield J.F."/>
        </authorList>
    </citation>
    <scope>NUCLEOTIDE SEQUENCE [LARGE SCALE GENOMIC DNA]</scope>
</reference>
<evidence type="ECO:0000256" key="1">
    <source>
        <dbReference type="SAM" id="Phobius"/>
    </source>
</evidence>
<dbReference type="AlphaFoldDB" id="A0A2H0TAW2"/>
<dbReference type="SUPFAM" id="SSF54523">
    <property type="entry name" value="Pili subunits"/>
    <property type="match status" value="1"/>
</dbReference>
<gene>
    <name evidence="2" type="ORF">COU49_02180</name>
</gene>
<sequence>MYFQFFKKLKNFKLNRGMSYVELIVVLSIFSIMSSLIIFNYAEFQERVEIKNLANDIALKMVDAQKSSIFGRFPSLAQQAEITPTWKPSYGIYVDLTTDNKSFIYFVDLNNDNAYQGTDCTGECVDKISITKGNYISSLDVVYQDATIQNINDLTLSFTRPDSTAIFQSSSALGPNISHVQISIISPQSIQSFIKLYASGRIQIN</sequence>
<name>A0A2H0TAW2_9BACT</name>